<feature type="domain" description="Chitin-binding type-1" evidence="5">
    <location>
        <begin position="48"/>
        <end position="91"/>
    </location>
</feature>
<evidence type="ECO:0000313" key="6">
    <source>
        <dbReference type="EMBL" id="KAK2067080.1"/>
    </source>
</evidence>
<dbReference type="InterPro" id="IPR001002">
    <property type="entry name" value="Chitin-bd_1"/>
</dbReference>
<evidence type="ECO:0000256" key="3">
    <source>
        <dbReference type="SAM" id="MobiDB-lite"/>
    </source>
</evidence>
<evidence type="ECO:0000259" key="5">
    <source>
        <dbReference type="PROSITE" id="PS50941"/>
    </source>
</evidence>
<dbReference type="AlphaFoldDB" id="A0AAD9M9E3"/>
<keyword evidence="4" id="KW-0732">Signal</keyword>
<keyword evidence="7" id="KW-1185">Reference proteome</keyword>
<evidence type="ECO:0000313" key="7">
    <source>
        <dbReference type="Proteomes" id="UP001217918"/>
    </source>
</evidence>
<feature type="disulfide bond" evidence="2">
    <location>
        <begin position="64"/>
        <end position="78"/>
    </location>
</feature>
<dbReference type="InterPro" id="IPR018371">
    <property type="entry name" value="Chitin-binding_1_CS"/>
</dbReference>
<evidence type="ECO:0000256" key="4">
    <source>
        <dbReference type="SAM" id="SignalP"/>
    </source>
</evidence>
<reference evidence="6" key="1">
    <citation type="journal article" date="2023" name="Mol. Plant Microbe Interact.">
        <title>Elucidating the Obligate Nature and Biological Capacity of an Invasive Fungal Corn Pathogen.</title>
        <authorList>
            <person name="MacCready J.S."/>
            <person name="Roggenkamp E.M."/>
            <person name="Gdanetz K."/>
            <person name="Chilvers M.I."/>
        </authorList>
    </citation>
    <scope>NUCLEOTIDE SEQUENCE</scope>
    <source>
        <strain evidence="6">PM02</strain>
    </source>
</reference>
<keyword evidence="2" id="KW-1015">Disulfide bond</keyword>
<dbReference type="GO" id="GO:0008061">
    <property type="term" value="F:chitin binding"/>
    <property type="evidence" value="ECO:0007669"/>
    <property type="project" value="UniProtKB-UniRule"/>
</dbReference>
<feature type="region of interest" description="Disordered" evidence="3">
    <location>
        <begin position="19"/>
        <end position="41"/>
    </location>
</feature>
<dbReference type="InterPro" id="IPR036861">
    <property type="entry name" value="Endochitinase-like_sf"/>
</dbReference>
<protein>
    <recommendedName>
        <fullName evidence="5">Chitin-binding type-1 domain-containing protein</fullName>
    </recommendedName>
</protein>
<dbReference type="SMART" id="SM00270">
    <property type="entry name" value="ChtBD1"/>
    <property type="match status" value="1"/>
</dbReference>
<dbReference type="CDD" id="cd00035">
    <property type="entry name" value="ChtBD1"/>
    <property type="match status" value="1"/>
</dbReference>
<dbReference type="Gene3D" id="3.30.60.10">
    <property type="entry name" value="Endochitinase-like"/>
    <property type="match status" value="1"/>
</dbReference>
<comment type="caution">
    <text evidence="2">Lacks conserved residue(s) required for the propagation of feature annotation.</text>
</comment>
<evidence type="ECO:0000256" key="1">
    <source>
        <dbReference type="ARBA" id="ARBA00022669"/>
    </source>
</evidence>
<feature type="chain" id="PRO_5041967541" description="Chitin-binding type-1 domain-containing protein" evidence="4">
    <location>
        <begin position="16"/>
        <end position="323"/>
    </location>
</feature>
<accession>A0AAD9M9E3</accession>
<evidence type="ECO:0000256" key="2">
    <source>
        <dbReference type="PROSITE-ProRule" id="PRU00261"/>
    </source>
</evidence>
<keyword evidence="1 2" id="KW-0147">Chitin-binding</keyword>
<feature type="region of interest" description="Disordered" evidence="3">
    <location>
        <begin position="83"/>
        <end position="105"/>
    </location>
</feature>
<dbReference type="EMBL" id="JAQQPM010000001">
    <property type="protein sequence ID" value="KAK2067080.1"/>
    <property type="molecule type" value="Genomic_DNA"/>
</dbReference>
<dbReference type="PROSITE" id="PS50941">
    <property type="entry name" value="CHIT_BIND_I_2"/>
    <property type="match status" value="1"/>
</dbReference>
<gene>
    <name evidence="6" type="ORF">P8C59_000845</name>
</gene>
<proteinExistence type="predicted"/>
<dbReference type="PROSITE" id="PS00026">
    <property type="entry name" value="CHIT_BIND_I_1"/>
    <property type="match status" value="1"/>
</dbReference>
<dbReference type="SUPFAM" id="SSF57016">
    <property type="entry name" value="Plant lectins/antimicrobial peptides"/>
    <property type="match status" value="1"/>
</dbReference>
<organism evidence="6 7">
    <name type="scientific">Phyllachora maydis</name>
    <dbReference type="NCBI Taxonomy" id="1825666"/>
    <lineage>
        <taxon>Eukaryota</taxon>
        <taxon>Fungi</taxon>
        <taxon>Dikarya</taxon>
        <taxon>Ascomycota</taxon>
        <taxon>Pezizomycotina</taxon>
        <taxon>Sordariomycetes</taxon>
        <taxon>Sordariomycetidae</taxon>
        <taxon>Phyllachorales</taxon>
        <taxon>Phyllachoraceae</taxon>
        <taxon>Phyllachora</taxon>
    </lineage>
</organism>
<feature type="disulfide bond" evidence="2">
    <location>
        <begin position="59"/>
        <end position="71"/>
    </location>
</feature>
<feature type="signal peptide" evidence="4">
    <location>
        <begin position="1"/>
        <end position="15"/>
    </location>
</feature>
<dbReference type="Pfam" id="PF00187">
    <property type="entry name" value="Chitin_bind_1"/>
    <property type="match status" value="1"/>
</dbReference>
<sequence length="323" mass="32410">MQAFLTLVAASTALALPQHHSGSHRHGHLQPRQPGLDFGPRRAYDTIGGSCGGSTGNTCQEGLCCSPWGYCGQGDAYCGDISTGSTPQTPSPPGPPANVSSAGPSAGPGLGLGLGNLYTFYKGTGATSAGWPSTSAWASFPVLWAANLGTISASCTQFGTANNSPDETAAVQAALLASAAATRVDARFLLAVMMQESKGCVRVPTTNYGVRNPGLLQDHDGAATCNEAAAGGVRNPCPAATIAQMVAEGAAGTAAGDGLKQCLVKAAAGGDEAQRYYMAARIYNSGSLPADGNLVSAGPTSDYASDIANRLTGWTSAAAKHAA</sequence>
<comment type="caution">
    <text evidence="6">The sequence shown here is derived from an EMBL/GenBank/DDBJ whole genome shotgun (WGS) entry which is preliminary data.</text>
</comment>
<name>A0AAD9M9E3_9PEZI</name>
<dbReference type="Proteomes" id="UP001217918">
    <property type="component" value="Unassembled WGS sequence"/>
</dbReference>